<feature type="compositionally biased region" description="Gly residues" evidence="1">
    <location>
        <begin position="112"/>
        <end position="121"/>
    </location>
</feature>
<dbReference type="EMBL" id="AP018448">
    <property type="protein sequence ID" value="BBC35408.1"/>
    <property type="molecule type" value="Genomic_DNA"/>
</dbReference>
<feature type="region of interest" description="Disordered" evidence="1">
    <location>
        <begin position="446"/>
        <end position="501"/>
    </location>
</feature>
<organism evidence="2 3">
    <name type="scientific">Streptomyces graminofaciens</name>
    <dbReference type="NCBI Taxonomy" id="68212"/>
    <lineage>
        <taxon>Bacteria</taxon>
        <taxon>Bacillati</taxon>
        <taxon>Actinomycetota</taxon>
        <taxon>Actinomycetes</taxon>
        <taxon>Kitasatosporales</taxon>
        <taxon>Streptomycetaceae</taxon>
        <taxon>Streptomyces</taxon>
    </lineage>
</organism>
<keyword evidence="3" id="KW-1185">Reference proteome</keyword>
<gene>
    <name evidence="2" type="ORF">SGFS_067020</name>
</gene>
<feature type="region of interest" description="Disordered" evidence="1">
    <location>
        <begin position="1"/>
        <end position="206"/>
    </location>
</feature>
<dbReference type="Proteomes" id="UP001321542">
    <property type="component" value="Chromosome"/>
</dbReference>
<feature type="compositionally biased region" description="Basic and acidic residues" evidence="1">
    <location>
        <begin position="314"/>
        <end position="328"/>
    </location>
</feature>
<feature type="compositionally biased region" description="Gly residues" evidence="1">
    <location>
        <begin position="1"/>
        <end position="10"/>
    </location>
</feature>
<feature type="compositionally biased region" description="Gly residues" evidence="1">
    <location>
        <begin position="298"/>
        <end position="308"/>
    </location>
</feature>
<name>A0ABN5VPL6_9ACTN</name>
<feature type="region of interest" description="Disordered" evidence="1">
    <location>
        <begin position="269"/>
        <end position="332"/>
    </location>
</feature>
<feature type="compositionally biased region" description="Low complexity" evidence="1">
    <location>
        <begin position="125"/>
        <end position="156"/>
    </location>
</feature>
<reference evidence="2 3" key="2">
    <citation type="journal article" date="2023" name="ChemBioChem">
        <title>Acyltransferase Domain Exchange between Two Independent Type I Polyketide Synthases in the Same Producer Strain of Macrolide Antibiotics.</title>
        <authorList>
            <person name="Kudo F."/>
            <person name="Kishikawa K."/>
            <person name="Tsuboi K."/>
            <person name="Kido T."/>
            <person name="Usui T."/>
            <person name="Hashimoto J."/>
            <person name="Shin-Ya K."/>
            <person name="Miyanaga A."/>
            <person name="Eguchi T."/>
        </authorList>
    </citation>
    <scope>NUCLEOTIDE SEQUENCE [LARGE SCALE GENOMIC DNA]</scope>
    <source>
        <strain evidence="2 3">A-8890</strain>
    </source>
</reference>
<feature type="compositionally biased region" description="Basic and acidic residues" evidence="1">
    <location>
        <begin position="161"/>
        <end position="190"/>
    </location>
</feature>
<proteinExistence type="predicted"/>
<evidence type="ECO:0000256" key="1">
    <source>
        <dbReference type="SAM" id="MobiDB-lite"/>
    </source>
</evidence>
<feature type="compositionally biased region" description="Basic and acidic residues" evidence="1">
    <location>
        <begin position="11"/>
        <end position="29"/>
    </location>
</feature>
<sequence>MSGGGVGKGDGAGRDDEFDRDDAVTRDDVVTSDDAVTSDDEFDRDDPVTGDDAVTGNDAVTRDEAFSRDDESGERGEVGERGQVGSGDARGKAGAFGKGDAFGKGRDDGISGLAGLGGTSGFVGASGHSGPSGLSGSSGLSGASGLSGSSGRSGHLGVAGTDKHDGRASWGRGRSERVGGRALDEHEETQSHAGNGTVNHGPDGFDSDELALRSLLHQTVSDIEPRDGTLDHLRRAVPARRARKRQAVVGMAAAALFVGTAIPALVHVSNSTGSDPNPSVVGHGSQTQGNAGQSKGQSGSGGSSGGDSGASKGSGKDADKDKGDKDKGQSTVNPEVTATAAGAAACTAEQLASAGSGVSAPDSVGAVYGYFRVSNTSSNICTVAGAGGMSLTPGGAADQSKITVADHVAGDAASGLPDPSLSVAQMELAPGAAYVVRFAWVPSEACPTSNSSGGTSGGTDPSPDPTPTDDASDNGGTGTDSGNTVSSQLIMEDGGTADGSVTVSYAAEGGAAGAATTVGNACAGTVYRTGLLQAT</sequence>
<evidence type="ECO:0000313" key="2">
    <source>
        <dbReference type="EMBL" id="BBC35408.1"/>
    </source>
</evidence>
<protein>
    <recommendedName>
        <fullName evidence="4">DUF4232 domain-containing protein</fullName>
    </recommendedName>
</protein>
<feature type="compositionally biased region" description="Low complexity" evidence="1">
    <location>
        <begin position="81"/>
        <end position="93"/>
    </location>
</feature>
<evidence type="ECO:0000313" key="3">
    <source>
        <dbReference type="Proteomes" id="UP001321542"/>
    </source>
</evidence>
<dbReference type="RefSeq" id="WP_286255659.1">
    <property type="nucleotide sequence ID" value="NZ_AP018448.1"/>
</dbReference>
<evidence type="ECO:0008006" key="4">
    <source>
        <dbReference type="Google" id="ProtNLM"/>
    </source>
</evidence>
<feature type="compositionally biased region" description="Basic and acidic residues" evidence="1">
    <location>
        <begin position="60"/>
        <end position="80"/>
    </location>
</feature>
<reference evidence="2 3" key="1">
    <citation type="journal article" date="2010" name="ChemBioChem">
        <title>Cloning and characterization of the biosynthetic gene cluster of 16-membered macrolide antibiotic FD-891: involvement of a dual functional cytochrome P450 monooxygenase catalyzing epoxidation and hydroxylation.</title>
        <authorList>
            <person name="Kudo F."/>
            <person name="Motegi A."/>
            <person name="Mizoue K."/>
            <person name="Eguchi T."/>
        </authorList>
    </citation>
    <scope>NUCLEOTIDE SEQUENCE [LARGE SCALE GENOMIC DNA]</scope>
    <source>
        <strain evidence="2 3">A-8890</strain>
    </source>
</reference>
<accession>A0ABN5VPL6</accession>